<dbReference type="Proteomes" id="UP000432350">
    <property type="component" value="Unassembled WGS sequence"/>
</dbReference>
<feature type="domain" description="ABC-three component systems C-terminal" evidence="1">
    <location>
        <begin position="291"/>
        <end position="404"/>
    </location>
</feature>
<dbReference type="AlphaFoldDB" id="A0A653XI10"/>
<dbReference type="RefSeq" id="WP_115046059.1">
    <property type="nucleotide sequence ID" value="NZ_CP068086.1"/>
</dbReference>
<dbReference type="EMBL" id="CABWMV010000001">
    <property type="protein sequence ID" value="VXC29710.1"/>
    <property type="molecule type" value="Genomic_DNA"/>
</dbReference>
<proteinExistence type="predicted"/>
<protein>
    <recommendedName>
        <fullName evidence="1">ABC-three component systems C-terminal domain-containing protein</fullName>
    </recommendedName>
</protein>
<evidence type="ECO:0000313" key="2">
    <source>
        <dbReference type="EMBL" id="VXC29710.1"/>
    </source>
</evidence>
<evidence type="ECO:0000259" key="1">
    <source>
        <dbReference type="Pfam" id="PF20283"/>
    </source>
</evidence>
<sequence>MTNINQVQQQYTAGPNAIGFDYQFFYFMFLALDLSHGDIIGFESKDDVHIQRNDGTLTLYQGKHSVQTNAAGEIQNLTTLDIDLWKTMSNWVKVIEAEADPKAFLDKTSFLLFTNKNEHFNEFITTLSVYKHDGDHNKLLTKIKELRTRAKDKSLKEYIKKVTSFKIKYFKIFMSQVTIETGFDDIIERIKNRIKKTCRIEAVVDSIYDKLISRMHTAKYLDIKHRGKFEISLDDFNSRFGRCFLDAYKERPLPRREFPVLLPQDLENQIFIRQLIDIGEIASGSKDVIKYTQQMLQVINHFSHWLDENLLFPEESKKCDENAILIWENKFRSTYREMQRRMDNGSSLEEMEDDIRSIALNIIDYLREQDLDILEGKLGIEFSNGHYYALSNNLQLGWHLDWENKYQRS</sequence>
<name>A0A653XI10_SPHMU</name>
<reference evidence="2 3" key="1">
    <citation type="submission" date="2019-10" db="EMBL/GenBank/DDBJ databases">
        <authorList>
            <person name="Karimi E."/>
        </authorList>
    </citation>
    <scope>NUCLEOTIDE SEQUENCE [LARGE SCALE GENOMIC DNA]</scope>
    <source>
        <strain evidence="2">Sphingobacterium sp. 8BC</strain>
    </source>
</reference>
<organism evidence="2 3">
    <name type="scientific">Sphingobacterium multivorum</name>
    <dbReference type="NCBI Taxonomy" id="28454"/>
    <lineage>
        <taxon>Bacteria</taxon>
        <taxon>Pseudomonadati</taxon>
        <taxon>Bacteroidota</taxon>
        <taxon>Sphingobacteriia</taxon>
        <taxon>Sphingobacteriales</taxon>
        <taxon>Sphingobacteriaceae</taxon>
        <taxon>Sphingobacterium</taxon>
    </lineage>
</organism>
<gene>
    <name evidence="2" type="ORF">SPHINGO8BC_10017</name>
</gene>
<dbReference type="Pfam" id="PF20283">
    <property type="entry name" value="CTD7"/>
    <property type="match status" value="1"/>
</dbReference>
<accession>A0A653XI10</accession>
<dbReference type="InterPro" id="IPR046913">
    <property type="entry name" value="ABC-3C_CTD7"/>
</dbReference>
<evidence type="ECO:0000313" key="3">
    <source>
        <dbReference type="Proteomes" id="UP000432350"/>
    </source>
</evidence>